<evidence type="ECO:0000259" key="8">
    <source>
        <dbReference type="Pfam" id="PF06429"/>
    </source>
</evidence>
<evidence type="ECO:0000256" key="6">
    <source>
        <dbReference type="ARBA" id="ARBA00023143"/>
    </source>
</evidence>
<evidence type="ECO:0000256" key="2">
    <source>
        <dbReference type="ARBA" id="ARBA00004613"/>
    </source>
</evidence>
<dbReference type="Pfam" id="PF22638">
    <property type="entry name" value="FlgK_D1"/>
    <property type="match status" value="1"/>
</dbReference>
<evidence type="ECO:0000313" key="10">
    <source>
        <dbReference type="EMBL" id="MED5018448.1"/>
    </source>
</evidence>
<keyword evidence="11" id="KW-1185">Reference proteome</keyword>
<evidence type="ECO:0000256" key="1">
    <source>
        <dbReference type="ARBA" id="ARBA00004365"/>
    </source>
</evidence>
<dbReference type="PANTHER" id="PTHR30033:SF1">
    <property type="entry name" value="FLAGELLAR HOOK-ASSOCIATED PROTEIN 1"/>
    <property type="match status" value="1"/>
</dbReference>
<evidence type="ECO:0000256" key="4">
    <source>
        <dbReference type="ARBA" id="ARBA00016244"/>
    </source>
</evidence>
<gene>
    <name evidence="7 10" type="primary">flgK</name>
    <name evidence="10" type="ORF">P9847_14155</name>
</gene>
<dbReference type="NCBIfam" id="TIGR02492">
    <property type="entry name" value="flgK_ends"/>
    <property type="match status" value="1"/>
</dbReference>
<dbReference type="Pfam" id="PF06429">
    <property type="entry name" value="Flg_bbr_C"/>
    <property type="match status" value="1"/>
</dbReference>
<evidence type="ECO:0000313" key="11">
    <source>
        <dbReference type="Proteomes" id="UP001343257"/>
    </source>
</evidence>
<name>A0ABU6PU82_9BACL</name>
<accession>A0ABU6PU82</accession>
<evidence type="ECO:0000256" key="3">
    <source>
        <dbReference type="ARBA" id="ARBA00009677"/>
    </source>
</evidence>
<dbReference type="PANTHER" id="PTHR30033">
    <property type="entry name" value="FLAGELLAR HOOK-ASSOCIATED PROTEIN 1"/>
    <property type="match status" value="1"/>
</dbReference>
<comment type="similarity">
    <text evidence="3 7">Belongs to the flagella basal body rod proteins family.</text>
</comment>
<evidence type="ECO:0000256" key="7">
    <source>
        <dbReference type="RuleBase" id="RU362065"/>
    </source>
</evidence>
<sequence>MTSTFHGLETSKRALFVNTTSMQTLGQNIANANTEGYTRQRVNTSATNPIWAMGFTKSSSPGQLGTGVQVDSIKRVRDSYLDTQYRRENQDLGSWQVLNTTFSAIQGIVNEPSENGLSKVMDNFWNAWETLNRDPSLLSARVAVSGAGVNFADTLKHVSESLNNLSKDVNANIDKKVLEANNLIDNIAQLNLAIRKNEALGDNANDYRDQRDLLVDKLSSIADITVTEGADGMYSITAAGVNVIDGEAVTPLTSDAAQTATSGQLKGYTQSLQEVQKIRDQLNGMVKTLVTGTAKVTLDNGYVTPKDMTALNDVTLKDGSIITAGNTIPQGSVIASKMEIEVDGFNGLHELGYGLSDPATAGIPFFVTSDGGDFSIDNIQVNPEIVKDTNKIAASSKYETVGGVNKTIRGNSDIANALAGLRDNVFKFPDSLTSLSQGTTDDYFRAMTGDLGIRASNTERNFNNQQNMTDSLQISRQEVSGVSMDEEMSDMIRFQQAYNAAARAMTTVDEMLDRIINNMGVVGR</sequence>
<dbReference type="RefSeq" id="WP_328278731.1">
    <property type="nucleotide sequence ID" value="NZ_JARTLD010000034.1"/>
</dbReference>
<keyword evidence="10" id="KW-0969">Cilium</keyword>
<reference evidence="10 11" key="1">
    <citation type="submission" date="2023-03" db="EMBL/GenBank/DDBJ databases">
        <title>Bacillus Genome Sequencing.</title>
        <authorList>
            <person name="Dunlap C."/>
        </authorList>
    </citation>
    <scope>NUCLEOTIDE SEQUENCE [LARGE SCALE GENOMIC DNA]</scope>
    <source>
        <strain evidence="10 11">NRS-52</strain>
    </source>
</reference>
<dbReference type="SUPFAM" id="SSF64518">
    <property type="entry name" value="Phase 1 flagellin"/>
    <property type="match status" value="1"/>
</dbReference>
<keyword evidence="10" id="KW-0282">Flagellum</keyword>
<evidence type="ECO:0000256" key="5">
    <source>
        <dbReference type="ARBA" id="ARBA00022525"/>
    </source>
</evidence>
<keyword evidence="10" id="KW-0966">Cell projection</keyword>
<dbReference type="InterPro" id="IPR053927">
    <property type="entry name" value="FlgK_helical"/>
</dbReference>
<feature type="domain" description="Flagellar basal-body/hook protein C-terminal" evidence="8">
    <location>
        <begin position="478"/>
        <end position="517"/>
    </location>
</feature>
<organism evidence="10 11">
    <name type="scientific">Paenibacillus chibensis</name>
    <dbReference type="NCBI Taxonomy" id="59846"/>
    <lineage>
        <taxon>Bacteria</taxon>
        <taxon>Bacillati</taxon>
        <taxon>Bacillota</taxon>
        <taxon>Bacilli</taxon>
        <taxon>Bacillales</taxon>
        <taxon>Paenibacillaceae</taxon>
        <taxon>Paenibacillus</taxon>
    </lineage>
</organism>
<proteinExistence type="inferred from homology"/>
<dbReference type="InterPro" id="IPR002371">
    <property type="entry name" value="FlgK"/>
</dbReference>
<dbReference type="InterPro" id="IPR010930">
    <property type="entry name" value="Flg_bb/hook_C_dom"/>
</dbReference>
<comment type="caution">
    <text evidence="10">The sequence shown here is derived from an EMBL/GenBank/DDBJ whole genome shotgun (WGS) entry which is preliminary data.</text>
</comment>
<feature type="domain" description="Flagellar hook-associated protein FlgK helical" evidence="9">
    <location>
        <begin position="103"/>
        <end position="290"/>
    </location>
</feature>
<comment type="subcellular location">
    <subcellularLocation>
        <location evidence="1 7">Bacterial flagellum</location>
    </subcellularLocation>
    <subcellularLocation>
        <location evidence="2 7">Secreted</location>
    </subcellularLocation>
</comment>
<keyword evidence="5 7" id="KW-0964">Secreted</keyword>
<dbReference type="Proteomes" id="UP001343257">
    <property type="component" value="Unassembled WGS sequence"/>
</dbReference>
<dbReference type="EMBL" id="JARTLD010000034">
    <property type="protein sequence ID" value="MED5018448.1"/>
    <property type="molecule type" value="Genomic_DNA"/>
</dbReference>
<evidence type="ECO:0000259" key="9">
    <source>
        <dbReference type="Pfam" id="PF22638"/>
    </source>
</evidence>
<dbReference type="PRINTS" id="PR01005">
    <property type="entry name" value="FLGHOOKAP1"/>
</dbReference>
<protein>
    <recommendedName>
        <fullName evidence="4 7">Flagellar hook-associated protein 1</fullName>
        <shortName evidence="7">HAP1</shortName>
    </recommendedName>
</protein>
<keyword evidence="6 7" id="KW-0975">Bacterial flagellum</keyword>